<proteinExistence type="inferred from homology"/>
<dbReference type="CDD" id="cd00540">
    <property type="entry name" value="AAG"/>
    <property type="match status" value="1"/>
</dbReference>
<evidence type="ECO:0000256" key="1">
    <source>
        <dbReference type="ARBA" id="ARBA00009232"/>
    </source>
</evidence>
<protein>
    <recommendedName>
        <fullName evidence="5">Putative 3-methyladenine DNA glycosylase</fullName>
        <ecNumber evidence="5">3.2.2.-</ecNumber>
    </recommendedName>
</protein>
<dbReference type="NCBIfam" id="TIGR00567">
    <property type="entry name" value="3mg"/>
    <property type="match status" value="1"/>
</dbReference>
<dbReference type="PANTHER" id="PTHR10429:SF0">
    <property type="entry name" value="DNA-3-METHYLADENINE GLYCOSYLASE"/>
    <property type="match status" value="1"/>
</dbReference>
<evidence type="ECO:0000256" key="4">
    <source>
        <dbReference type="ARBA" id="ARBA00023204"/>
    </source>
</evidence>
<dbReference type="NCBIfam" id="NF002003">
    <property type="entry name" value="PRK00802.1-3"/>
    <property type="match status" value="1"/>
</dbReference>
<keyword evidence="2 5" id="KW-0227">DNA damage</keyword>
<dbReference type="InterPro" id="IPR003180">
    <property type="entry name" value="MPG"/>
</dbReference>
<name>A0A1T4M881_9GAMM</name>
<dbReference type="InterPro" id="IPR011034">
    <property type="entry name" value="Formyl_transferase-like_C_sf"/>
</dbReference>
<dbReference type="EMBL" id="FUXP01000001">
    <property type="protein sequence ID" value="SJZ62904.1"/>
    <property type="molecule type" value="Genomic_DNA"/>
</dbReference>
<dbReference type="PANTHER" id="PTHR10429">
    <property type="entry name" value="DNA-3-METHYLADENINE GLYCOSYLASE"/>
    <property type="match status" value="1"/>
</dbReference>
<comment type="similarity">
    <text evidence="1 5">Belongs to the DNA glycosylase MPG family.</text>
</comment>
<dbReference type="Pfam" id="PF02245">
    <property type="entry name" value="Pur_DNA_glyco"/>
    <property type="match status" value="1"/>
</dbReference>
<dbReference type="HAMAP" id="MF_00527">
    <property type="entry name" value="3MGH"/>
    <property type="match status" value="1"/>
</dbReference>
<dbReference type="EC" id="3.2.2.-" evidence="5"/>
<reference evidence="6 7" key="1">
    <citation type="submission" date="2017-02" db="EMBL/GenBank/DDBJ databases">
        <authorList>
            <person name="Peterson S.W."/>
        </authorList>
    </citation>
    <scope>NUCLEOTIDE SEQUENCE [LARGE SCALE GENOMIC DNA]</scope>
    <source>
        <strain evidence="6 7">DSM 21749</strain>
    </source>
</reference>
<keyword evidence="4 5" id="KW-0234">DNA repair</keyword>
<accession>A0A1T4M881</accession>
<organism evidence="6 7">
    <name type="scientific">Lysobacter spongiicola DSM 21749</name>
    <dbReference type="NCBI Taxonomy" id="1122188"/>
    <lineage>
        <taxon>Bacteria</taxon>
        <taxon>Pseudomonadati</taxon>
        <taxon>Pseudomonadota</taxon>
        <taxon>Gammaproteobacteria</taxon>
        <taxon>Lysobacterales</taxon>
        <taxon>Lysobacteraceae</taxon>
        <taxon>Novilysobacter</taxon>
    </lineage>
</organism>
<dbReference type="FunFam" id="3.10.300.10:FF:000001">
    <property type="entry name" value="Putative 3-methyladenine DNA glycosylase"/>
    <property type="match status" value="1"/>
</dbReference>
<dbReference type="STRING" id="1122188.SAMN02745674_00307"/>
<evidence type="ECO:0000313" key="6">
    <source>
        <dbReference type="EMBL" id="SJZ62904.1"/>
    </source>
</evidence>
<dbReference type="GO" id="GO:0006284">
    <property type="term" value="P:base-excision repair"/>
    <property type="evidence" value="ECO:0007669"/>
    <property type="project" value="InterPro"/>
</dbReference>
<evidence type="ECO:0000256" key="3">
    <source>
        <dbReference type="ARBA" id="ARBA00022801"/>
    </source>
</evidence>
<dbReference type="Proteomes" id="UP000190061">
    <property type="component" value="Unassembled WGS sequence"/>
</dbReference>
<dbReference type="GO" id="GO:0003905">
    <property type="term" value="F:alkylbase DNA N-glycosylase activity"/>
    <property type="evidence" value="ECO:0007669"/>
    <property type="project" value="InterPro"/>
</dbReference>
<keyword evidence="7" id="KW-1185">Reference proteome</keyword>
<dbReference type="SUPFAM" id="SSF50486">
    <property type="entry name" value="FMT C-terminal domain-like"/>
    <property type="match status" value="1"/>
</dbReference>
<gene>
    <name evidence="6" type="ORF">SAMN02745674_00307</name>
</gene>
<evidence type="ECO:0000256" key="5">
    <source>
        <dbReference type="HAMAP-Rule" id="MF_00527"/>
    </source>
</evidence>
<sequence>MTGMSSPALPHAFYRRDAREVGPALLNKVLVAADGRAGRIIEVEAYLGTDDPASHSWRGMTARNATMFGPAGHMYVYFTYGMHWCANAVCGEDGEGTAVLLRALEPLRGLDLMYPARPAARKDRDLCSGPARLAQALGIDGRFDGEDLATGAFRILDDGTPPPATPVATTRVGITRARDLPWRWYVPGHAGISRP</sequence>
<evidence type="ECO:0000313" key="7">
    <source>
        <dbReference type="Proteomes" id="UP000190061"/>
    </source>
</evidence>
<dbReference type="InterPro" id="IPR036995">
    <property type="entry name" value="MPG_sf"/>
</dbReference>
<dbReference type="AlphaFoldDB" id="A0A1T4M881"/>
<dbReference type="Gene3D" id="3.10.300.10">
    <property type="entry name" value="Methylpurine-DNA glycosylase (MPG)"/>
    <property type="match status" value="1"/>
</dbReference>
<dbReference type="RefSeq" id="WP_078756934.1">
    <property type="nucleotide sequence ID" value="NZ_FUXP01000001.1"/>
</dbReference>
<evidence type="ECO:0000256" key="2">
    <source>
        <dbReference type="ARBA" id="ARBA00022763"/>
    </source>
</evidence>
<keyword evidence="3 5" id="KW-0378">Hydrolase</keyword>
<dbReference type="GO" id="GO:0003677">
    <property type="term" value="F:DNA binding"/>
    <property type="evidence" value="ECO:0007669"/>
    <property type="project" value="InterPro"/>
</dbReference>